<proteinExistence type="predicted"/>
<sequence length="533" mass="56143">MAFFAVISILYILSTSAVASVIAPDSNNGALMFRNGPGMSDADTLYAVRIALDRARLESRDTVHAMNTTSLDKFWKDVTLYQGGTGTDLDPSTEIVCAACYISGSMSGEITLSDGFNISEALNSIESEVKAIASEAVDLLESSVENLAESVLDVVDSKSDDLVWPTPDIDFNLDNITSFTDVAVHLEFNNLEIYLDLETKLPGGSHTINLFTSRTPAGFSLLNHDLDIGVIFSVDLILIADVDTAIESGIHIKLDEGVTFDLKMFNKDIADITIPGGQYEFLPLTIEANGGYLRAVLRLQASIGVEVNLDIPDVISEVLDDLSIGVVTDLFAYIADIKMNIDGTSANGEASDCDLSADLEYTFAVGAAAGATVGANSHFWGPNVFTTVPIWTTTLTSTCAELKSPSTFISTAASAQITGRANGDDLVTTSIEQTYTIIACNSSTLVDCPASLQITSTNTATVTSVLTVQSGSPYSAATSTISFGDNAATISAISGAPTTYKSTSGGSNHKKLIIGLCVALAGTFLIVLVVGIR</sequence>
<evidence type="ECO:0000256" key="1">
    <source>
        <dbReference type="SAM" id="Phobius"/>
    </source>
</evidence>
<keyword evidence="1" id="KW-0812">Transmembrane</keyword>
<dbReference type="Proteomes" id="UP001610446">
    <property type="component" value="Unassembled WGS sequence"/>
</dbReference>
<gene>
    <name evidence="3" type="ORF">BJY01DRAFT_232809</name>
</gene>
<comment type="caution">
    <text evidence="3">The sequence shown here is derived from an EMBL/GenBank/DDBJ whole genome shotgun (WGS) entry which is preliminary data.</text>
</comment>
<organism evidence="3 4">
    <name type="scientific">Aspergillus pseudoustus</name>
    <dbReference type="NCBI Taxonomy" id="1810923"/>
    <lineage>
        <taxon>Eukaryota</taxon>
        <taxon>Fungi</taxon>
        <taxon>Dikarya</taxon>
        <taxon>Ascomycota</taxon>
        <taxon>Pezizomycotina</taxon>
        <taxon>Eurotiomycetes</taxon>
        <taxon>Eurotiomycetidae</taxon>
        <taxon>Eurotiales</taxon>
        <taxon>Aspergillaceae</taxon>
        <taxon>Aspergillus</taxon>
        <taxon>Aspergillus subgen. Nidulantes</taxon>
    </lineage>
</organism>
<evidence type="ECO:0000313" key="3">
    <source>
        <dbReference type="EMBL" id="KAL2851917.1"/>
    </source>
</evidence>
<protein>
    <recommendedName>
        <fullName evidence="5">Mid2 domain-containing protein</fullName>
    </recommendedName>
</protein>
<keyword evidence="1" id="KW-0472">Membrane</keyword>
<evidence type="ECO:0008006" key="5">
    <source>
        <dbReference type="Google" id="ProtNLM"/>
    </source>
</evidence>
<accession>A0ABR4KI07</accession>
<reference evidence="3 4" key="1">
    <citation type="submission" date="2024-07" db="EMBL/GenBank/DDBJ databases">
        <title>Section-level genome sequencing and comparative genomics of Aspergillus sections Usti and Cavernicolus.</title>
        <authorList>
            <consortium name="Lawrence Berkeley National Laboratory"/>
            <person name="Nybo J.L."/>
            <person name="Vesth T.C."/>
            <person name="Theobald S."/>
            <person name="Frisvad J.C."/>
            <person name="Larsen T.O."/>
            <person name="Kjaerboelling I."/>
            <person name="Rothschild-Mancinelli K."/>
            <person name="Lyhne E.K."/>
            <person name="Kogle M.E."/>
            <person name="Barry K."/>
            <person name="Clum A."/>
            <person name="Na H."/>
            <person name="Ledsgaard L."/>
            <person name="Lin J."/>
            <person name="Lipzen A."/>
            <person name="Kuo A."/>
            <person name="Riley R."/>
            <person name="Mondo S."/>
            <person name="Labutti K."/>
            <person name="Haridas S."/>
            <person name="Pangalinan J."/>
            <person name="Salamov A.A."/>
            <person name="Simmons B.A."/>
            <person name="Magnuson J.K."/>
            <person name="Chen J."/>
            <person name="Drula E."/>
            <person name="Henrissat B."/>
            <person name="Wiebenga A."/>
            <person name="Lubbers R.J."/>
            <person name="Gomes A.C."/>
            <person name="Makela M.R."/>
            <person name="Stajich J."/>
            <person name="Grigoriev I.V."/>
            <person name="Mortensen U.H."/>
            <person name="De Vries R.P."/>
            <person name="Baker S.E."/>
            <person name="Andersen M.R."/>
        </authorList>
    </citation>
    <scope>NUCLEOTIDE SEQUENCE [LARGE SCALE GENOMIC DNA]</scope>
    <source>
        <strain evidence="3 4">CBS 123904</strain>
    </source>
</reference>
<dbReference type="EMBL" id="JBFXLU010000028">
    <property type="protein sequence ID" value="KAL2851917.1"/>
    <property type="molecule type" value="Genomic_DNA"/>
</dbReference>
<keyword evidence="2" id="KW-0732">Signal</keyword>
<feature type="transmembrane region" description="Helical" evidence="1">
    <location>
        <begin position="512"/>
        <end position="532"/>
    </location>
</feature>
<name>A0ABR4KI07_9EURO</name>
<evidence type="ECO:0000313" key="4">
    <source>
        <dbReference type="Proteomes" id="UP001610446"/>
    </source>
</evidence>
<keyword evidence="4" id="KW-1185">Reference proteome</keyword>
<keyword evidence="1" id="KW-1133">Transmembrane helix</keyword>
<evidence type="ECO:0000256" key="2">
    <source>
        <dbReference type="SAM" id="SignalP"/>
    </source>
</evidence>
<feature type="chain" id="PRO_5045123798" description="Mid2 domain-containing protein" evidence="2">
    <location>
        <begin position="20"/>
        <end position="533"/>
    </location>
</feature>
<feature type="signal peptide" evidence="2">
    <location>
        <begin position="1"/>
        <end position="19"/>
    </location>
</feature>